<feature type="region of interest" description="Disordered" evidence="1">
    <location>
        <begin position="1"/>
        <end position="23"/>
    </location>
</feature>
<dbReference type="Proteomes" id="UP001470023">
    <property type="component" value="Unassembled WGS sequence"/>
</dbReference>
<protein>
    <submittedName>
        <fullName evidence="2">Uncharacterized protein</fullName>
    </submittedName>
</protein>
<evidence type="ECO:0000313" key="2">
    <source>
        <dbReference type="EMBL" id="MER6429221.1"/>
    </source>
</evidence>
<dbReference type="RefSeq" id="WP_352063713.1">
    <property type="nucleotide sequence ID" value="NZ_JBEPAZ010000011.1"/>
</dbReference>
<comment type="caution">
    <text evidence="2">The sequence shown here is derived from an EMBL/GenBank/DDBJ whole genome shotgun (WGS) entry which is preliminary data.</text>
</comment>
<gene>
    <name evidence="2" type="ORF">ABT272_15915</name>
</gene>
<reference evidence="2 3" key="1">
    <citation type="submission" date="2024-06" db="EMBL/GenBank/DDBJ databases">
        <title>The Natural Products Discovery Center: Release of the First 8490 Sequenced Strains for Exploring Actinobacteria Biosynthetic Diversity.</title>
        <authorList>
            <person name="Kalkreuter E."/>
            <person name="Kautsar S.A."/>
            <person name="Yang D."/>
            <person name="Bader C.D."/>
            <person name="Teijaro C.N."/>
            <person name="Fluegel L."/>
            <person name="Davis C.M."/>
            <person name="Simpson J.R."/>
            <person name="Lauterbach L."/>
            <person name="Steele A.D."/>
            <person name="Gui C."/>
            <person name="Meng S."/>
            <person name="Li G."/>
            <person name="Viehrig K."/>
            <person name="Ye F."/>
            <person name="Su P."/>
            <person name="Kiefer A.F."/>
            <person name="Nichols A."/>
            <person name="Cepeda A.J."/>
            <person name="Yan W."/>
            <person name="Fan B."/>
            <person name="Jiang Y."/>
            <person name="Adhikari A."/>
            <person name="Zheng C.-J."/>
            <person name="Schuster L."/>
            <person name="Cowan T.M."/>
            <person name="Smanski M.J."/>
            <person name="Chevrette M.G."/>
            <person name="De Carvalho L.P.S."/>
            <person name="Shen B."/>
        </authorList>
    </citation>
    <scope>NUCLEOTIDE SEQUENCE [LARGE SCALE GENOMIC DNA]</scope>
    <source>
        <strain evidence="2 3">NPDC001166</strain>
    </source>
</reference>
<keyword evidence="3" id="KW-1185">Reference proteome</keyword>
<name>A0ABV1U660_9ACTN</name>
<organism evidence="2 3">
    <name type="scientific">Streptomyces sp. 900105245</name>
    <dbReference type="NCBI Taxonomy" id="3154379"/>
    <lineage>
        <taxon>Bacteria</taxon>
        <taxon>Bacillati</taxon>
        <taxon>Actinomycetota</taxon>
        <taxon>Actinomycetes</taxon>
        <taxon>Kitasatosporales</taxon>
        <taxon>Streptomycetaceae</taxon>
        <taxon>Streptomyces</taxon>
    </lineage>
</organism>
<evidence type="ECO:0000256" key="1">
    <source>
        <dbReference type="SAM" id="MobiDB-lite"/>
    </source>
</evidence>
<evidence type="ECO:0000313" key="3">
    <source>
        <dbReference type="Proteomes" id="UP001470023"/>
    </source>
</evidence>
<sequence>MKDSIDFDTGGEQRGAGRVDIGDDQIFLPERGAADVRPVPNWTEHAEPCGVNWTTPGGVWSSLQPRRP</sequence>
<dbReference type="EMBL" id="JBEPAZ010000011">
    <property type="protein sequence ID" value="MER6429221.1"/>
    <property type="molecule type" value="Genomic_DNA"/>
</dbReference>
<proteinExistence type="predicted"/>
<accession>A0ABV1U660</accession>